<dbReference type="InterPro" id="IPR018376">
    <property type="entry name" value="Enoyl-CoA_hyd/isom_CS"/>
</dbReference>
<feature type="compositionally biased region" description="Polar residues" evidence="3">
    <location>
        <begin position="1"/>
        <end position="13"/>
    </location>
</feature>
<dbReference type="Proteomes" id="UP001598300">
    <property type="component" value="Unassembled WGS sequence"/>
</dbReference>
<organism evidence="4 5">
    <name type="scientific">Streptomyces bacillaris</name>
    <dbReference type="NCBI Taxonomy" id="68179"/>
    <lineage>
        <taxon>Bacteria</taxon>
        <taxon>Bacillati</taxon>
        <taxon>Actinomycetota</taxon>
        <taxon>Actinomycetes</taxon>
        <taxon>Kitasatosporales</taxon>
        <taxon>Streptomycetaceae</taxon>
        <taxon>Streptomyces</taxon>
    </lineage>
</organism>
<evidence type="ECO:0000256" key="2">
    <source>
        <dbReference type="RuleBase" id="RU003707"/>
    </source>
</evidence>
<evidence type="ECO:0000256" key="3">
    <source>
        <dbReference type="SAM" id="MobiDB-lite"/>
    </source>
</evidence>
<gene>
    <name evidence="4" type="ORF">ACFWR3_12255</name>
</gene>
<proteinExistence type="inferred from homology"/>
<dbReference type="PANTHER" id="PTHR11941">
    <property type="entry name" value="ENOYL-COA HYDRATASE-RELATED"/>
    <property type="match status" value="1"/>
</dbReference>
<feature type="compositionally biased region" description="Pro residues" evidence="3">
    <location>
        <begin position="15"/>
        <end position="28"/>
    </location>
</feature>
<evidence type="ECO:0000313" key="4">
    <source>
        <dbReference type="EMBL" id="MFD3956848.1"/>
    </source>
</evidence>
<comment type="caution">
    <text evidence="4">The sequence shown here is derived from an EMBL/GenBank/DDBJ whole genome shotgun (WGS) entry which is preliminary data.</text>
</comment>
<accession>A0ABW6E145</accession>
<name>A0ABW6E145_9ACTN</name>
<feature type="region of interest" description="Disordered" evidence="3">
    <location>
        <begin position="1"/>
        <end position="34"/>
    </location>
</feature>
<dbReference type="InterPro" id="IPR001753">
    <property type="entry name" value="Enoyl-CoA_hydra/iso"/>
</dbReference>
<sequence>MNPSPDGSPTTPDGSPAPPNGTPAPPNETPATVRSRREGAVLYVELNAPDTGNAVTEAMLDELLAVVAVPDPEVRVLVLSAAGDDFSLGGDRAEFADWLAEDPGGRGIRVAGEKARRVCEALSGSRAVTIARVQGKAVGAGFALALACDLRVGAENASFRLPELALGLPTAWGGLLPRLIHEVGAARVRELILTGRAFEAAEAQALSVLQRVVPENELDQAVRAWAKPVARRPEAALRVTKALLNSYAAATRMADPSFLDAELMASVAAAGRRTPPRTPAPDTSHS</sequence>
<dbReference type="Pfam" id="PF00378">
    <property type="entry name" value="ECH_1"/>
    <property type="match status" value="1"/>
</dbReference>
<dbReference type="RefSeq" id="WP_107403173.1">
    <property type="nucleotide sequence ID" value="NZ_JBHVRE010000001.1"/>
</dbReference>
<comment type="similarity">
    <text evidence="1 2">Belongs to the enoyl-CoA hydratase/isomerase family.</text>
</comment>
<dbReference type="SUPFAM" id="SSF52096">
    <property type="entry name" value="ClpP/crotonase"/>
    <property type="match status" value="1"/>
</dbReference>
<dbReference type="EMBL" id="JBHXPM010000009">
    <property type="protein sequence ID" value="MFD3956848.1"/>
    <property type="molecule type" value="Genomic_DNA"/>
</dbReference>
<dbReference type="InterPro" id="IPR029045">
    <property type="entry name" value="ClpP/crotonase-like_dom_sf"/>
</dbReference>
<dbReference type="Gene3D" id="3.90.226.10">
    <property type="entry name" value="2-enoyl-CoA Hydratase, Chain A, domain 1"/>
    <property type="match status" value="1"/>
</dbReference>
<dbReference type="PROSITE" id="PS00166">
    <property type="entry name" value="ENOYL_COA_HYDRATASE"/>
    <property type="match status" value="1"/>
</dbReference>
<protein>
    <submittedName>
        <fullName evidence="4">Enoyl-CoA hydratase/isomerase family protein</fullName>
    </submittedName>
</protein>
<keyword evidence="5" id="KW-1185">Reference proteome</keyword>
<reference evidence="4 5" key="1">
    <citation type="submission" date="2024-09" db="EMBL/GenBank/DDBJ databases">
        <title>The Natural Products Discovery Center: Release of the First 8490 Sequenced Strains for Exploring Actinobacteria Biosynthetic Diversity.</title>
        <authorList>
            <person name="Kalkreuter E."/>
            <person name="Kautsar S.A."/>
            <person name="Yang D."/>
            <person name="Bader C.D."/>
            <person name="Teijaro C.N."/>
            <person name="Fluegel L."/>
            <person name="Davis C.M."/>
            <person name="Simpson J.R."/>
            <person name="Lauterbach L."/>
            <person name="Steele A.D."/>
            <person name="Gui C."/>
            <person name="Meng S."/>
            <person name="Li G."/>
            <person name="Viehrig K."/>
            <person name="Ye F."/>
            <person name="Su P."/>
            <person name="Kiefer A.F."/>
            <person name="Nichols A."/>
            <person name="Cepeda A.J."/>
            <person name="Yan W."/>
            <person name="Fan B."/>
            <person name="Jiang Y."/>
            <person name="Adhikari A."/>
            <person name="Zheng C.-J."/>
            <person name="Schuster L."/>
            <person name="Cowan T.M."/>
            <person name="Smanski M.J."/>
            <person name="Chevrette M.G."/>
            <person name="De Carvalho L.P.S."/>
            <person name="Shen B."/>
        </authorList>
    </citation>
    <scope>NUCLEOTIDE SEQUENCE [LARGE SCALE GENOMIC DNA]</scope>
    <source>
        <strain evidence="4 5">NPDC058584</strain>
    </source>
</reference>
<evidence type="ECO:0000256" key="1">
    <source>
        <dbReference type="ARBA" id="ARBA00005254"/>
    </source>
</evidence>
<dbReference type="PANTHER" id="PTHR11941:SF54">
    <property type="entry name" value="ENOYL-COA HYDRATASE, MITOCHONDRIAL"/>
    <property type="match status" value="1"/>
</dbReference>
<dbReference type="CDD" id="cd06558">
    <property type="entry name" value="crotonase-like"/>
    <property type="match status" value="1"/>
</dbReference>
<evidence type="ECO:0000313" key="5">
    <source>
        <dbReference type="Proteomes" id="UP001598300"/>
    </source>
</evidence>